<dbReference type="CDD" id="cd00075">
    <property type="entry name" value="HATPase"/>
    <property type="match status" value="1"/>
</dbReference>
<evidence type="ECO:0000256" key="5">
    <source>
        <dbReference type="ARBA" id="ARBA00022679"/>
    </source>
</evidence>
<comment type="catalytic activity">
    <reaction evidence="1">
        <text>ATP + protein L-histidine = ADP + protein N-phospho-L-histidine.</text>
        <dbReference type="EC" id="2.7.13.3"/>
    </reaction>
</comment>
<evidence type="ECO:0000259" key="13">
    <source>
        <dbReference type="PROSITE" id="PS50885"/>
    </source>
</evidence>
<dbReference type="InterPro" id="IPR003594">
    <property type="entry name" value="HATPase_dom"/>
</dbReference>
<dbReference type="InterPro" id="IPR050428">
    <property type="entry name" value="TCS_sensor_his_kinase"/>
</dbReference>
<dbReference type="CDD" id="cd06225">
    <property type="entry name" value="HAMP"/>
    <property type="match status" value="1"/>
</dbReference>
<dbReference type="PANTHER" id="PTHR45436">
    <property type="entry name" value="SENSOR HISTIDINE KINASE YKOH"/>
    <property type="match status" value="1"/>
</dbReference>
<accession>A0AAW8F0W7</accession>
<dbReference type="PRINTS" id="PR00344">
    <property type="entry name" value="BCTRLSENSOR"/>
</dbReference>
<dbReference type="GO" id="GO:0000155">
    <property type="term" value="F:phosphorelay sensor kinase activity"/>
    <property type="evidence" value="ECO:0007669"/>
    <property type="project" value="InterPro"/>
</dbReference>
<dbReference type="Pfam" id="PF02518">
    <property type="entry name" value="HATPase_c"/>
    <property type="match status" value="1"/>
</dbReference>
<dbReference type="Gene3D" id="6.10.340.10">
    <property type="match status" value="1"/>
</dbReference>
<dbReference type="GO" id="GO:0005886">
    <property type="term" value="C:plasma membrane"/>
    <property type="evidence" value="ECO:0007669"/>
    <property type="project" value="UniProtKB-SubCell"/>
</dbReference>
<dbReference type="EC" id="2.7.13.3" evidence="3"/>
<comment type="caution">
    <text evidence="14">The sequence shown here is derived from an EMBL/GenBank/DDBJ whole genome shotgun (WGS) entry which is preliminary data.</text>
</comment>
<evidence type="ECO:0000256" key="3">
    <source>
        <dbReference type="ARBA" id="ARBA00012438"/>
    </source>
</evidence>
<dbReference type="CDD" id="cd00082">
    <property type="entry name" value="HisKA"/>
    <property type="match status" value="1"/>
</dbReference>
<dbReference type="Pfam" id="PF00672">
    <property type="entry name" value="HAMP"/>
    <property type="match status" value="1"/>
</dbReference>
<keyword evidence="5" id="KW-0808">Transferase</keyword>
<keyword evidence="7 14" id="KW-0418">Kinase</keyword>
<dbReference type="Gene3D" id="3.30.565.10">
    <property type="entry name" value="Histidine kinase-like ATPase, C-terminal domain"/>
    <property type="match status" value="1"/>
</dbReference>
<evidence type="ECO:0000313" key="15">
    <source>
        <dbReference type="Proteomes" id="UP001244427"/>
    </source>
</evidence>
<dbReference type="InterPro" id="IPR036890">
    <property type="entry name" value="HATPase_C_sf"/>
</dbReference>
<evidence type="ECO:0000256" key="1">
    <source>
        <dbReference type="ARBA" id="ARBA00000085"/>
    </source>
</evidence>
<keyword evidence="8 11" id="KW-1133">Transmembrane helix</keyword>
<dbReference type="SMART" id="SM00388">
    <property type="entry name" value="HisKA"/>
    <property type="match status" value="1"/>
</dbReference>
<evidence type="ECO:0000256" key="6">
    <source>
        <dbReference type="ARBA" id="ARBA00022692"/>
    </source>
</evidence>
<dbReference type="SUPFAM" id="SSF47384">
    <property type="entry name" value="Homodimeric domain of signal transducing histidine kinase"/>
    <property type="match status" value="1"/>
</dbReference>
<keyword evidence="15" id="KW-1185">Reference proteome</keyword>
<evidence type="ECO:0000313" key="14">
    <source>
        <dbReference type="EMBL" id="MDQ0648897.1"/>
    </source>
</evidence>
<dbReference type="SUPFAM" id="SSF55874">
    <property type="entry name" value="ATPase domain of HSP90 chaperone/DNA topoisomerase II/histidine kinase"/>
    <property type="match status" value="1"/>
</dbReference>
<keyword evidence="10 11" id="KW-0472">Membrane</keyword>
<evidence type="ECO:0000256" key="2">
    <source>
        <dbReference type="ARBA" id="ARBA00004236"/>
    </source>
</evidence>
<dbReference type="RefSeq" id="WP_307297991.1">
    <property type="nucleotide sequence ID" value="NZ_JAUSXV010000001.1"/>
</dbReference>
<dbReference type="PROSITE" id="PS50109">
    <property type="entry name" value="HIS_KIN"/>
    <property type="match status" value="1"/>
</dbReference>
<dbReference type="AlphaFoldDB" id="A0AAW8F0W7"/>
<dbReference type="PROSITE" id="PS50885">
    <property type="entry name" value="HAMP"/>
    <property type="match status" value="1"/>
</dbReference>
<dbReference type="PANTHER" id="PTHR45436:SF5">
    <property type="entry name" value="SENSOR HISTIDINE KINASE TRCS"/>
    <property type="match status" value="1"/>
</dbReference>
<dbReference type="InterPro" id="IPR003660">
    <property type="entry name" value="HAMP_dom"/>
</dbReference>
<dbReference type="InterPro" id="IPR005467">
    <property type="entry name" value="His_kinase_dom"/>
</dbReference>
<evidence type="ECO:0000256" key="4">
    <source>
        <dbReference type="ARBA" id="ARBA00022553"/>
    </source>
</evidence>
<feature type="transmembrane region" description="Helical" evidence="11">
    <location>
        <begin position="165"/>
        <end position="189"/>
    </location>
</feature>
<name>A0AAW8F0W7_9MICO</name>
<evidence type="ECO:0000256" key="11">
    <source>
        <dbReference type="SAM" id="Phobius"/>
    </source>
</evidence>
<feature type="domain" description="Histidine kinase" evidence="12">
    <location>
        <begin position="247"/>
        <end position="457"/>
    </location>
</feature>
<dbReference type="EMBL" id="JAUSXV010000001">
    <property type="protein sequence ID" value="MDQ0648897.1"/>
    <property type="molecule type" value="Genomic_DNA"/>
</dbReference>
<evidence type="ECO:0000256" key="9">
    <source>
        <dbReference type="ARBA" id="ARBA00023012"/>
    </source>
</evidence>
<dbReference type="InterPro" id="IPR036097">
    <property type="entry name" value="HisK_dim/P_sf"/>
</dbReference>
<evidence type="ECO:0000256" key="10">
    <source>
        <dbReference type="ARBA" id="ARBA00023136"/>
    </source>
</evidence>
<keyword evidence="6 11" id="KW-0812">Transmembrane</keyword>
<dbReference type="InterPro" id="IPR004358">
    <property type="entry name" value="Sig_transdc_His_kin-like_C"/>
</dbReference>
<dbReference type="Proteomes" id="UP001244427">
    <property type="component" value="Unassembled WGS sequence"/>
</dbReference>
<gene>
    <name evidence="14" type="ORF">QFZ53_003093</name>
</gene>
<evidence type="ECO:0000259" key="12">
    <source>
        <dbReference type="PROSITE" id="PS50109"/>
    </source>
</evidence>
<keyword evidence="9" id="KW-0902">Two-component regulatory system</keyword>
<evidence type="ECO:0000256" key="7">
    <source>
        <dbReference type="ARBA" id="ARBA00022777"/>
    </source>
</evidence>
<dbReference type="Pfam" id="PF00512">
    <property type="entry name" value="HisKA"/>
    <property type="match status" value="1"/>
</dbReference>
<proteinExistence type="predicted"/>
<sequence>MRARLVVVFLVPLIAVLLALGGAAGWSAARSIQQTFYTQQLGDLGYFVTTARQSLLAGSTAVFDAEAARFQEVYGTQVAVFDLSGGVWAASDIASSRPLSETQGEQVVQALSGRRAETPTPAQPWVVADLSLVEPVFDDGDVIGAVMISATGEAARVAIARQVTIFAVIAVVSIALGIGLVFQLARWVLSPVRRLDEAMVAIEHGAMDARVDVDTGPPELRRATQVFNGMADEIERVVARQQEFAANASHELRNPLNALLLRVEYLATGLGPEWDGDVEETRQEGRRMTEILETLLALTRSGRGDSTFSAVDLTALAARRAGAWREVAAQRGVTLNADGGDAVLSVTDRMIVESALDALIDNAVKFSPDGGVVDLRAARDGVECSITVRDHGPGLTPDQAVQAADRFWRGADGDDVPGSGLGLAIATDLMRSIGGDLLVSPADGGGLRVALRLRDGRAE</sequence>
<comment type="subcellular location">
    <subcellularLocation>
        <location evidence="2">Cell membrane</location>
    </subcellularLocation>
</comment>
<dbReference type="InterPro" id="IPR003661">
    <property type="entry name" value="HisK_dim/P_dom"/>
</dbReference>
<dbReference type="SMART" id="SM00304">
    <property type="entry name" value="HAMP"/>
    <property type="match status" value="1"/>
</dbReference>
<organism evidence="14 15">
    <name type="scientific">Microbacterium natoriense</name>
    <dbReference type="NCBI Taxonomy" id="284570"/>
    <lineage>
        <taxon>Bacteria</taxon>
        <taxon>Bacillati</taxon>
        <taxon>Actinomycetota</taxon>
        <taxon>Actinomycetes</taxon>
        <taxon>Micrococcales</taxon>
        <taxon>Microbacteriaceae</taxon>
        <taxon>Microbacterium</taxon>
    </lineage>
</organism>
<dbReference type="SMART" id="SM00387">
    <property type="entry name" value="HATPase_c"/>
    <property type="match status" value="1"/>
</dbReference>
<feature type="domain" description="HAMP" evidence="13">
    <location>
        <begin position="186"/>
        <end position="239"/>
    </location>
</feature>
<dbReference type="Gene3D" id="1.10.287.130">
    <property type="match status" value="1"/>
</dbReference>
<keyword evidence="4" id="KW-0597">Phosphoprotein</keyword>
<protein>
    <recommendedName>
        <fullName evidence="3">histidine kinase</fullName>
        <ecNumber evidence="3">2.7.13.3</ecNumber>
    </recommendedName>
</protein>
<evidence type="ECO:0000256" key="8">
    <source>
        <dbReference type="ARBA" id="ARBA00022989"/>
    </source>
</evidence>
<reference evidence="14 15" key="1">
    <citation type="submission" date="2023-07" db="EMBL/GenBank/DDBJ databases">
        <title>Comparative genomics of wheat-associated soil bacteria to identify genetic determinants of phenazine resistance.</title>
        <authorList>
            <person name="Mouncey N."/>
        </authorList>
    </citation>
    <scope>NUCLEOTIDE SEQUENCE [LARGE SCALE GENOMIC DNA]</scope>
    <source>
        <strain evidence="14 15">W4I9-1</strain>
    </source>
</reference>